<organism evidence="1 2">
    <name type="scientific">Orbilia oligospora</name>
    <name type="common">Nematode-trapping fungus</name>
    <name type="synonym">Arthrobotrys oligospora</name>
    <dbReference type="NCBI Taxonomy" id="2813651"/>
    <lineage>
        <taxon>Eukaryota</taxon>
        <taxon>Fungi</taxon>
        <taxon>Dikarya</taxon>
        <taxon>Ascomycota</taxon>
        <taxon>Pezizomycotina</taxon>
        <taxon>Orbiliomycetes</taxon>
        <taxon>Orbiliales</taxon>
        <taxon>Orbiliaceae</taxon>
        <taxon>Orbilia</taxon>
    </lineage>
</organism>
<comment type="caution">
    <text evidence="1">The sequence shown here is derived from an EMBL/GenBank/DDBJ whole genome shotgun (WGS) entry which is preliminary data.</text>
</comment>
<sequence length="64" mass="7528">MLNNAFKLEFMVETMPPPRRRDLERGRGGPNPIELRDFIKGKNHLLKQICPYFGFLHLGFRINS</sequence>
<gene>
    <name evidence="1" type="ORF">EYR41_007770</name>
</gene>
<evidence type="ECO:0000313" key="2">
    <source>
        <dbReference type="Proteomes" id="UP000297595"/>
    </source>
</evidence>
<protein>
    <submittedName>
        <fullName evidence="1">Uncharacterized protein</fullName>
    </submittedName>
</protein>
<proteinExistence type="predicted"/>
<evidence type="ECO:0000313" key="1">
    <source>
        <dbReference type="EMBL" id="TGJ66117.1"/>
    </source>
</evidence>
<reference evidence="1 2" key="1">
    <citation type="submission" date="2019-03" db="EMBL/GenBank/DDBJ databases">
        <title>Nematode-trapping fungi genome.</title>
        <authorList>
            <person name="Vidal-Diez De Ulzurrun G."/>
        </authorList>
    </citation>
    <scope>NUCLEOTIDE SEQUENCE [LARGE SCALE GENOMIC DNA]</scope>
    <source>
        <strain evidence="1 2">TWF154</strain>
    </source>
</reference>
<accession>A0A8H2DWD2</accession>
<name>A0A8H2DWD2_ORBOL</name>
<dbReference type="Proteomes" id="UP000297595">
    <property type="component" value="Unassembled WGS sequence"/>
</dbReference>
<dbReference type="AlphaFoldDB" id="A0A8H2DWD2"/>
<dbReference type="EMBL" id="SOZJ01000005">
    <property type="protein sequence ID" value="TGJ66117.1"/>
    <property type="molecule type" value="Genomic_DNA"/>
</dbReference>